<dbReference type="EMBL" id="JAAGVY010000028">
    <property type="protein sequence ID" value="NEN24534.1"/>
    <property type="molecule type" value="Genomic_DNA"/>
</dbReference>
<reference evidence="3 4" key="1">
    <citation type="submission" date="2020-02" db="EMBL/GenBank/DDBJ databases">
        <title>Out from the shadows clarifying the taxonomy of the family Cryomorphaceae and related taxa by utilizing the GTDB taxonomic framework.</title>
        <authorList>
            <person name="Bowman J.P."/>
        </authorList>
    </citation>
    <scope>NUCLEOTIDE SEQUENCE [LARGE SCALE GENOMIC DNA]</scope>
    <source>
        <strain evidence="3 4">QSSC 1-22</strain>
    </source>
</reference>
<dbReference type="Pfam" id="PF23572">
    <property type="entry name" value="GH3_C"/>
    <property type="match status" value="1"/>
</dbReference>
<feature type="domain" description="GH3 middle" evidence="1">
    <location>
        <begin position="294"/>
        <end position="353"/>
    </location>
</feature>
<evidence type="ECO:0000313" key="4">
    <source>
        <dbReference type="Proteomes" id="UP000486602"/>
    </source>
</evidence>
<protein>
    <submittedName>
        <fullName evidence="3">GH3 auxin-responsive promoter family protein</fullName>
    </submittedName>
</protein>
<gene>
    <name evidence="3" type="ORF">G3O08_13585</name>
</gene>
<dbReference type="Pfam" id="PF23571">
    <property type="entry name" value="GH3_M"/>
    <property type="match status" value="1"/>
</dbReference>
<dbReference type="Pfam" id="PF03321">
    <property type="entry name" value="GH3"/>
    <property type="match status" value="2"/>
</dbReference>
<dbReference type="PANTHER" id="PTHR31901">
    <property type="entry name" value="GH3 DOMAIN-CONTAINING PROTEIN"/>
    <property type="match status" value="1"/>
</dbReference>
<sequence>MSLKKFFGKIIAKQTRKKVDAWKKDAVNRQNQTLLKITDKAKDTQFGKDHDFSTIKSYSDFKKLVPVRDYEALKPYFDRLVNGEADIFWPGLPKYFSKTSGTTSGTKYIPISKESMGHHLTAARDALLLYISQTGNADFVDGKMIFLQGSPVMTEKNGIATGRLSGIVAHHIPAYLQKNRLPSLKTNSIDDWETKVDAIIDETINEDMTLISGIPSWVQFYFERILTRSGKQHIKEVFPNFNLFVYGGVNFEPYRSRFEKLIGKRVDSIETYPSSEGFIAFQDDQNDSSLLLNVDAGIFFEFIPAENYFDENPPRISLAEVEVDKNYALILSTNAGLWAYSIGDTVKFTSLNPYKILVTGRIKHFTSAFGEHVIAEEVEAALREAVEKYPAEVIEFTVAPELNPTEGLPYHEWFIAFAKAPENMTAFAESIDKTMQKRNAYYADLINGKILRPLRITSLKQDAFNAYMKSQGKLGGQNKVPRLSNDRKIADVLTEWREK</sequence>
<dbReference type="InterPro" id="IPR004993">
    <property type="entry name" value="GH3"/>
</dbReference>
<proteinExistence type="predicted"/>
<evidence type="ECO:0000313" key="3">
    <source>
        <dbReference type="EMBL" id="NEN24534.1"/>
    </source>
</evidence>
<keyword evidence="4" id="KW-1185">Reference proteome</keyword>
<evidence type="ECO:0000259" key="1">
    <source>
        <dbReference type="Pfam" id="PF23571"/>
    </source>
</evidence>
<dbReference type="AlphaFoldDB" id="A0A7K3WSS6"/>
<dbReference type="InterPro" id="IPR055377">
    <property type="entry name" value="GH3_M"/>
</dbReference>
<comment type="caution">
    <text evidence="3">The sequence shown here is derived from an EMBL/GenBank/DDBJ whole genome shotgun (WGS) entry which is preliminary data.</text>
</comment>
<dbReference type="GO" id="GO:0005737">
    <property type="term" value="C:cytoplasm"/>
    <property type="evidence" value="ECO:0007669"/>
    <property type="project" value="TreeGrafter"/>
</dbReference>
<feature type="domain" description="GH3 C-terminal" evidence="2">
    <location>
        <begin position="376"/>
        <end position="488"/>
    </location>
</feature>
<dbReference type="RefSeq" id="WP_163285928.1">
    <property type="nucleotide sequence ID" value="NZ_JAAGVY010000028.1"/>
</dbReference>
<organism evidence="3 4">
    <name type="scientific">Cryomorpha ignava</name>
    <dbReference type="NCBI Taxonomy" id="101383"/>
    <lineage>
        <taxon>Bacteria</taxon>
        <taxon>Pseudomonadati</taxon>
        <taxon>Bacteroidota</taxon>
        <taxon>Flavobacteriia</taxon>
        <taxon>Flavobacteriales</taxon>
        <taxon>Cryomorphaceae</taxon>
        <taxon>Cryomorpha</taxon>
    </lineage>
</organism>
<dbReference type="InterPro" id="IPR055378">
    <property type="entry name" value="GH3_C"/>
</dbReference>
<dbReference type="Proteomes" id="UP000486602">
    <property type="component" value="Unassembled WGS sequence"/>
</dbReference>
<dbReference type="GO" id="GO:0016881">
    <property type="term" value="F:acid-amino acid ligase activity"/>
    <property type="evidence" value="ECO:0007669"/>
    <property type="project" value="TreeGrafter"/>
</dbReference>
<name>A0A7K3WSS6_9FLAO</name>
<accession>A0A7K3WSS6</accession>
<dbReference type="PANTHER" id="PTHR31901:SF9">
    <property type="entry name" value="GH3 DOMAIN-CONTAINING PROTEIN"/>
    <property type="match status" value="1"/>
</dbReference>
<evidence type="ECO:0000259" key="2">
    <source>
        <dbReference type="Pfam" id="PF23572"/>
    </source>
</evidence>